<dbReference type="AlphaFoldDB" id="A0A6H5J639"/>
<dbReference type="PANTHER" id="PTHR31511">
    <property type="entry name" value="PROTEIN CBG23764"/>
    <property type="match status" value="1"/>
</dbReference>
<evidence type="ECO:0000313" key="2">
    <source>
        <dbReference type="Proteomes" id="UP000479190"/>
    </source>
</evidence>
<proteinExistence type="predicted"/>
<evidence type="ECO:0000313" key="1">
    <source>
        <dbReference type="EMBL" id="CAB0044017.1"/>
    </source>
</evidence>
<name>A0A6H5J639_9HYME</name>
<dbReference type="EMBL" id="CADCXV010001375">
    <property type="protein sequence ID" value="CAB0044017.1"/>
    <property type="molecule type" value="Genomic_DNA"/>
</dbReference>
<accession>A0A6H5J639</accession>
<gene>
    <name evidence="1" type="ORF">TBRA_LOCUS15605</name>
</gene>
<sequence length="268" mass="29810">MEVNVGQMLKSKQEDVEYTTMFFNSSSFTILNESEDIDDWFNKKVIKDIEKRIDEFTQNGSGWTLNRIIAFTSTIMKYDPTKSSQGAAYIPLPDFIYYKRACLFQCLTDLVGLLALLNEVRPSGSTNDVDWRMGVAMLRVYLLRLQMSRRLEPPWPVYVPEKLGCHQEDWDPELSGVLCSVCNGRLDAPPPAAQEAVPSVEFPDDEVGEIHLPGTTSIGDIVALGPSSDCDTSCEVLDPPSDSDNSFEVYTVLSDSCDNSSKGSESSC</sequence>
<keyword evidence="2" id="KW-1185">Reference proteome</keyword>
<dbReference type="PANTHER" id="PTHR31511:SF12">
    <property type="entry name" value="RHO TERMINATION FACTOR N-TERMINAL DOMAIN-CONTAINING PROTEIN"/>
    <property type="match status" value="1"/>
</dbReference>
<protein>
    <submittedName>
        <fullName evidence="1">Uncharacterized protein</fullName>
    </submittedName>
</protein>
<dbReference type="OrthoDB" id="7694315at2759"/>
<dbReference type="Proteomes" id="UP000479190">
    <property type="component" value="Unassembled WGS sequence"/>
</dbReference>
<organism evidence="1 2">
    <name type="scientific">Trichogramma brassicae</name>
    <dbReference type="NCBI Taxonomy" id="86971"/>
    <lineage>
        <taxon>Eukaryota</taxon>
        <taxon>Metazoa</taxon>
        <taxon>Ecdysozoa</taxon>
        <taxon>Arthropoda</taxon>
        <taxon>Hexapoda</taxon>
        <taxon>Insecta</taxon>
        <taxon>Pterygota</taxon>
        <taxon>Neoptera</taxon>
        <taxon>Endopterygota</taxon>
        <taxon>Hymenoptera</taxon>
        <taxon>Apocrita</taxon>
        <taxon>Proctotrupomorpha</taxon>
        <taxon>Chalcidoidea</taxon>
        <taxon>Trichogrammatidae</taxon>
        <taxon>Trichogramma</taxon>
    </lineage>
</organism>
<reference evidence="1 2" key="1">
    <citation type="submission" date="2020-02" db="EMBL/GenBank/DDBJ databases">
        <authorList>
            <person name="Ferguson B K."/>
        </authorList>
    </citation>
    <scope>NUCLEOTIDE SEQUENCE [LARGE SCALE GENOMIC DNA]</scope>
</reference>